<evidence type="ECO:0000313" key="1">
    <source>
        <dbReference type="EMBL" id="KRY04924.1"/>
    </source>
</evidence>
<keyword evidence="2" id="KW-1185">Reference proteome</keyword>
<protein>
    <submittedName>
        <fullName evidence="1">Uncharacterized protein</fullName>
    </submittedName>
</protein>
<gene>
    <name evidence="1" type="ORF">T01_14475</name>
</gene>
<sequence>MYPKSLKKVDSLIPTDNHSISHDGSDCCGMESTKNNFDHLILK</sequence>
<reference evidence="1 2" key="1">
    <citation type="submission" date="2015-01" db="EMBL/GenBank/DDBJ databases">
        <title>Evolution of Trichinella species and genotypes.</title>
        <authorList>
            <person name="Korhonen P.K."/>
            <person name="Edoardo P."/>
            <person name="Giuseppe L.R."/>
            <person name="Gasser R.B."/>
        </authorList>
    </citation>
    <scope>NUCLEOTIDE SEQUENCE [LARGE SCALE GENOMIC DNA]</scope>
    <source>
        <strain evidence="1">ISS3</strain>
    </source>
</reference>
<dbReference type="EMBL" id="JYDH01003970">
    <property type="protein sequence ID" value="KRY04924.1"/>
    <property type="molecule type" value="Genomic_DNA"/>
</dbReference>
<evidence type="ECO:0000313" key="2">
    <source>
        <dbReference type="Proteomes" id="UP000054776"/>
    </source>
</evidence>
<dbReference type="InParanoid" id="A0A0V0YXQ3"/>
<dbReference type="AlphaFoldDB" id="A0A0V0YXQ3"/>
<comment type="caution">
    <text evidence="1">The sequence shown here is derived from an EMBL/GenBank/DDBJ whole genome shotgun (WGS) entry which is preliminary data.</text>
</comment>
<accession>A0A0V0YXQ3</accession>
<organism evidence="1 2">
    <name type="scientific">Trichinella spiralis</name>
    <name type="common">Trichina worm</name>
    <dbReference type="NCBI Taxonomy" id="6334"/>
    <lineage>
        <taxon>Eukaryota</taxon>
        <taxon>Metazoa</taxon>
        <taxon>Ecdysozoa</taxon>
        <taxon>Nematoda</taxon>
        <taxon>Enoplea</taxon>
        <taxon>Dorylaimia</taxon>
        <taxon>Trichinellida</taxon>
        <taxon>Trichinellidae</taxon>
        <taxon>Trichinella</taxon>
    </lineage>
</organism>
<dbReference type="Proteomes" id="UP000054776">
    <property type="component" value="Unassembled WGS sequence"/>
</dbReference>
<proteinExistence type="predicted"/>
<name>A0A0V0YXQ3_TRISP</name>